<comment type="caution">
    <text evidence="5">The sequence shown here is derived from an EMBL/GenBank/DDBJ whole genome shotgun (WGS) entry which is preliminary data.</text>
</comment>
<evidence type="ECO:0000313" key="5">
    <source>
        <dbReference type="EMBL" id="GAA4020428.1"/>
    </source>
</evidence>
<organism evidence="5 6">
    <name type="scientific">Allokutzneria multivorans</name>
    <dbReference type="NCBI Taxonomy" id="1142134"/>
    <lineage>
        <taxon>Bacteria</taxon>
        <taxon>Bacillati</taxon>
        <taxon>Actinomycetota</taxon>
        <taxon>Actinomycetes</taxon>
        <taxon>Pseudonocardiales</taxon>
        <taxon>Pseudonocardiaceae</taxon>
        <taxon>Allokutzneria</taxon>
    </lineage>
</organism>
<dbReference type="SMART" id="SM00342">
    <property type="entry name" value="HTH_ARAC"/>
    <property type="match status" value="1"/>
</dbReference>
<keyword evidence="2" id="KW-0238">DNA-binding</keyword>
<protein>
    <submittedName>
        <fullName evidence="5">AraC family transcriptional regulator</fullName>
    </submittedName>
</protein>
<proteinExistence type="predicted"/>
<keyword evidence="6" id="KW-1185">Reference proteome</keyword>
<evidence type="ECO:0000313" key="6">
    <source>
        <dbReference type="Proteomes" id="UP001501747"/>
    </source>
</evidence>
<evidence type="ECO:0000259" key="4">
    <source>
        <dbReference type="PROSITE" id="PS01124"/>
    </source>
</evidence>
<evidence type="ECO:0000256" key="2">
    <source>
        <dbReference type="ARBA" id="ARBA00023125"/>
    </source>
</evidence>
<dbReference type="InterPro" id="IPR009057">
    <property type="entry name" value="Homeodomain-like_sf"/>
</dbReference>
<dbReference type="InterPro" id="IPR018060">
    <property type="entry name" value="HTH_AraC"/>
</dbReference>
<dbReference type="InterPro" id="IPR032783">
    <property type="entry name" value="AraC_lig"/>
</dbReference>
<keyword evidence="3" id="KW-0804">Transcription</keyword>
<dbReference type="Gene3D" id="1.10.10.60">
    <property type="entry name" value="Homeodomain-like"/>
    <property type="match status" value="2"/>
</dbReference>
<dbReference type="PROSITE" id="PS01124">
    <property type="entry name" value="HTH_ARAC_FAMILY_2"/>
    <property type="match status" value="1"/>
</dbReference>
<gene>
    <name evidence="5" type="ORF">GCM10022247_50540</name>
</gene>
<dbReference type="InterPro" id="IPR018062">
    <property type="entry name" value="HTH_AraC-typ_CS"/>
</dbReference>
<evidence type="ECO:0000256" key="3">
    <source>
        <dbReference type="ARBA" id="ARBA00023163"/>
    </source>
</evidence>
<sequence length="306" mass="32523">MHSKPCAIVYVGGVDAFGDLFRGVRADGALFGRTVLTSPWALRFVDGASLTMCTMINGSGWLISADGERTHIPPRGTVIVRGPAPFEIVDDPTRVIDDALDIRCATTCSSTLGDGDSAMVVGAYTFERGVGRRLLAALPPVIVAPEECNEGDDAVLRFIAEEAAADRPGQQVVLDRLLDWLLVCTLRAWFDRPGGDPPAWYQAQGDPVVGQALRALHSDPARTWTVASLASEAGVSRAALAKRFTALVGEPPLTYLTGWRMDLAADLLAEPGSTVAAVARRVGYADGFAFSAAFKRVRGIAPSALR</sequence>
<name>A0ABP7T3H0_9PSEU</name>
<accession>A0ABP7T3H0</accession>
<feature type="domain" description="HTH araC/xylS-type" evidence="4">
    <location>
        <begin position="210"/>
        <end position="306"/>
    </location>
</feature>
<dbReference type="PROSITE" id="PS00041">
    <property type="entry name" value="HTH_ARAC_FAMILY_1"/>
    <property type="match status" value="1"/>
</dbReference>
<evidence type="ECO:0000256" key="1">
    <source>
        <dbReference type="ARBA" id="ARBA00023015"/>
    </source>
</evidence>
<dbReference type="SUPFAM" id="SSF46689">
    <property type="entry name" value="Homeodomain-like"/>
    <property type="match status" value="2"/>
</dbReference>
<dbReference type="Pfam" id="PF12833">
    <property type="entry name" value="HTH_18"/>
    <property type="match status" value="1"/>
</dbReference>
<dbReference type="Pfam" id="PF12852">
    <property type="entry name" value="Cupin_6"/>
    <property type="match status" value="1"/>
</dbReference>
<reference evidence="6" key="1">
    <citation type="journal article" date="2019" name="Int. J. Syst. Evol. Microbiol.">
        <title>The Global Catalogue of Microorganisms (GCM) 10K type strain sequencing project: providing services to taxonomists for standard genome sequencing and annotation.</title>
        <authorList>
            <consortium name="The Broad Institute Genomics Platform"/>
            <consortium name="The Broad Institute Genome Sequencing Center for Infectious Disease"/>
            <person name="Wu L."/>
            <person name="Ma J."/>
        </authorList>
    </citation>
    <scope>NUCLEOTIDE SEQUENCE [LARGE SCALE GENOMIC DNA]</scope>
    <source>
        <strain evidence="6">JCM 17342</strain>
    </source>
</reference>
<dbReference type="PANTHER" id="PTHR46796:SF13">
    <property type="entry name" value="HTH-TYPE TRANSCRIPTIONAL ACTIVATOR RHAS"/>
    <property type="match status" value="1"/>
</dbReference>
<dbReference type="EMBL" id="BAABAL010000018">
    <property type="protein sequence ID" value="GAA4020428.1"/>
    <property type="molecule type" value="Genomic_DNA"/>
</dbReference>
<keyword evidence="1" id="KW-0805">Transcription regulation</keyword>
<dbReference type="PANTHER" id="PTHR46796">
    <property type="entry name" value="HTH-TYPE TRANSCRIPTIONAL ACTIVATOR RHAS-RELATED"/>
    <property type="match status" value="1"/>
</dbReference>
<dbReference type="Proteomes" id="UP001501747">
    <property type="component" value="Unassembled WGS sequence"/>
</dbReference>
<dbReference type="InterPro" id="IPR050204">
    <property type="entry name" value="AraC_XylS_family_regulators"/>
</dbReference>